<name>A0A941IRB0_9ACTN</name>
<feature type="transmembrane region" description="Helical" evidence="1">
    <location>
        <begin position="48"/>
        <end position="67"/>
    </location>
</feature>
<evidence type="ECO:0000256" key="1">
    <source>
        <dbReference type="SAM" id="Phobius"/>
    </source>
</evidence>
<evidence type="ECO:0000313" key="2">
    <source>
        <dbReference type="EMBL" id="MBR7837164.1"/>
    </source>
</evidence>
<comment type="caution">
    <text evidence="2">The sequence shown here is derived from an EMBL/GenBank/DDBJ whole genome shotgun (WGS) entry which is preliminary data.</text>
</comment>
<reference evidence="2" key="1">
    <citation type="submission" date="2021-04" db="EMBL/GenBank/DDBJ databases">
        <title>Genome based classification of Actinospica acidithermotolerans sp. nov., an actinobacterium isolated from an Indonesian hot spring.</title>
        <authorList>
            <person name="Kusuma A.B."/>
            <person name="Putra K.E."/>
            <person name="Nafisah S."/>
            <person name="Loh J."/>
            <person name="Nouioui I."/>
            <person name="Goodfellow M."/>
        </authorList>
    </citation>
    <scope>NUCLEOTIDE SEQUENCE</scope>
    <source>
        <strain evidence="2">CSCA 57</strain>
    </source>
</reference>
<sequence length="88" mass="9426">MNGRQLVAKPVGMAAGAAGGVAFRSVWRRVDAGRDVPKALDSSRSWRAVLLAAALQGAVFAVIHAVVDRATVRREPAVQEESRSHKHK</sequence>
<dbReference type="InterPro" id="IPR025329">
    <property type="entry name" value="DUF4235"/>
</dbReference>
<keyword evidence="1" id="KW-1133">Transmembrane helix</keyword>
<protein>
    <submittedName>
        <fullName evidence="2">DUF4235 domain-containing protein</fullName>
    </submittedName>
</protein>
<organism evidence="2 3">
    <name type="scientific">Actinospica durhamensis</name>
    <dbReference type="NCBI Taxonomy" id="1508375"/>
    <lineage>
        <taxon>Bacteria</taxon>
        <taxon>Bacillati</taxon>
        <taxon>Actinomycetota</taxon>
        <taxon>Actinomycetes</taxon>
        <taxon>Catenulisporales</taxon>
        <taxon>Actinospicaceae</taxon>
        <taxon>Actinospica</taxon>
    </lineage>
</organism>
<keyword evidence="1" id="KW-0472">Membrane</keyword>
<evidence type="ECO:0000313" key="3">
    <source>
        <dbReference type="Proteomes" id="UP000675781"/>
    </source>
</evidence>
<dbReference type="Proteomes" id="UP000675781">
    <property type="component" value="Unassembled WGS sequence"/>
</dbReference>
<proteinExistence type="predicted"/>
<keyword evidence="1" id="KW-0812">Transmembrane</keyword>
<dbReference type="EMBL" id="JAGSOG010000185">
    <property type="protein sequence ID" value="MBR7837164.1"/>
    <property type="molecule type" value="Genomic_DNA"/>
</dbReference>
<accession>A0A941IRB0</accession>
<dbReference type="RefSeq" id="WP_212531633.1">
    <property type="nucleotide sequence ID" value="NZ_JAGSOG010000185.1"/>
</dbReference>
<dbReference type="AlphaFoldDB" id="A0A941IRB0"/>
<gene>
    <name evidence="2" type="ORF">KDL01_28060</name>
</gene>
<keyword evidence="3" id="KW-1185">Reference proteome</keyword>
<dbReference type="Pfam" id="PF14019">
    <property type="entry name" value="DUF4235"/>
    <property type="match status" value="1"/>
</dbReference>
<feature type="transmembrane region" description="Helical" evidence="1">
    <location>
        <begin position="6"/>
        <end position="27"/>
    </location>
</feature>